<comment type="caution">
    <text evidence="8">The sequence shown here is derived from an EMBL/GenBank/DDBJ whole genome shotgun (WGS) entry which is preliminary data.</text>
</comment>
<dbReference type="EMBL" id="DVOO01000019">
    <property type="protein sequence ID" value="HIV25474.1"/>
    <property type="molecule type" value="Genomic_DNA"/>
</dbReference>
<sequence>MPGTIFERYEFLKLETCCEKYMPLISAIDENYSMERLGLYESSLSDGLFIHCRLELSLPTNGVYKELDVRSDEEILIFVKSDYPFFAPAVLFVRNDFPTSRIPHLNLGIANSNIHLLNPCLYRGDVNEWFFQNGPRAFCDRVNDWFSDLINGELMNGDGFETVRYENTAGFAEMDFDYLCKIISTYGTTHGAQILQMKQKANRYFQILNQEYSKELSDDILPCIFAFDRENVVHDFISQALCTEKDLKIFPCECRIQHGIRKISRRYYESHKIDSLKNILVVLAVKRPMQVLGGFSEYEFIVVLLSYDLKSSPNIENCSIKKVVPIQALNNAMAERLSGTENISKKPVIMLGCGALGSKVSMNLARMGYTEQHFYDEDVILPHNLVRHYENCNYAVGFPKAEVMKIEMDCMFSGNKSTSHTENIFYVDSLPEGLVIDCTASRRIMFWSILTDKIKSSIIRSEIYAGGKMGLTVIEGKNRNPDIYDMQISLYRKALGEPVISQWLNYKQPKDMRYHIGFGCSSDTTILDDGTISNHASMVPHLINKYQDTENGIVCVNYFDRDDLTNNGVYIYEMEPMVFLEEVDGWSIHISSSLYQRIQKYSNEKLENAGVWIGSIEKKIKRVTIVDTFIPEDNERKDNTVEMGKKGVKEYLKSLRTKTNGLLRYIGEWHTHIAGDASPSQKDLKTFCETHPAEDVFLMTILSPSNTRNYLIRREKNEYKRL</sequence>
<dbReference type="GO" id="GO:0016779">
    <property type="term" value="F:nucleotidyltransferase activity"/>
    <property type="evidence" value="ECO:0007669"/>
    <property type="project" value="UniProtKB-KW"/>
</dbReference>
<keyword evidence="3" id="KW-0378">Hydrolase</keyword>
<protein>
    <submittedName>
        <fullName evidence="8">ThiF family adenylyltransferase</fullName>
    </submittedName>
</protein>
<accession>A0A9D1P4B5</accession>
<dbReference type="Pfam" id="PF14464">
    <property type="entry name" value="Prok-JAB"/>
    <property type="match status" value="1"/>
</dbReference>
<evidence type="ECO:0000256" key="2">
    <source>
        <dbReference type="ARBA" id="ARBA00022723"/>
    </source>
</evidence>
<dbReference type="InterPro" id="IPR028090">
    <property type="entry name" value="JAB_dom_prok"/>
</dbReference>
<dbReference type="Gene3D" id="3.40.140.10">
    <property type="entry name" value="Cytidine Deaminase, domain 2"/>
    <property type="match status" value="1"/>
</dbReference>
<name>A0A9D1P4B5_9FIRM</name>
<dbReference type="GO" id="GO:0008641">
    <property type="term" value="F:ubiquitin-like modifier activating enzyme activity"/>
    <property type="evidence" value="ECO:0007669"/>
    <property type="project" value="InterPro"/>
</dbReference>
<keyword evidence="4" id="KW-0862">Zinc</keyword>
<evidence type="ECO:0000256" key="4">
    <source>
        <dbReference type="ARBA" id="ARBA00022833"/>
    </source>
</evidence>
<dbReference type="GO" id="GO:0006508">
    <property type="term" value="P:proteolysis"/>
    <property type="evidence" value="ECO:0007669"/>
    <property type="project" value="UniProtKB-KW"/>
</dbReference>
<keyword evidence="5" id="KW-0482">Metalloprotease</keyword>
<reference evidence="8" key="1">
    <citation type="submission" date="2020-10" db="EMBL/GenBank/DDBJ databases">
        <authorList>
            <person name="Gilroy R."/>
        </authorList>
    </citation>
    <scope>NUCLEOTIDE SEQUENCE</scope>
    <source>
        <strain evidence="8">CHK188-20938</strain>
    </source>
</reference>
<dbReference type="Gene3D" id="3.40.50.720">
    <property type="entry name" value="NAD(P)-binding Rossmann-like Domain"/>
    <property type="match status" value="1"/>
</dbReference>
<proteinExistence type="predicted"/>
<evidence type="ECO:0000256" key="1">
    <source>
        <dbReference type="ARBA" id="ARBA00022670"/>
    </source>
</evidence>
<evidence type="ECO:0000259" key="7">
    <source>
        <dbReference type="Pfam" id="PF14464"/>
    </source>
</evidence>
<reference evidence="8" key="2">
    <citation type="journal article" date="2021" name="PeerJ">
        <title>Extensive microbial diversity within the chicken gut microbiome revealed by metagenomics and culture.</title>
        <authorList>
            <person name="Gilroy R."/>
            <person name="Ravi A."/>
            <person name="Getino M."/>
            <person name="Pursley I."/>
            <person name="Horton D.L."/>
            <person name="Alikhan N.F."/>
            <person name="Baker D."/>
            <person name="Gharbi K."/>
            <person name="Hall N."/>
            <person name="Watson M."/>
            <person name="Adriaenssens E.M."/>
            <person name="Foster-Nyarko E."/>
            <person name="Jarju S."/>
            <person name="Secka A."/>
            <person name="Antonio M."/>
            <person name="Oren A."/>
            <person name="Chaudhuri R.R."/>
            <person name="La Ragione R."/>
            <person name="Hildebrand F."/>
            <person name="Pallen M.J."/>
        </authorList>
    </citation>
    <scope>NUCLEOTIDE SEQUENCE</scope>
    <source>
        <strain evidence="8">CHK188-20938</strain>
    </source>
</reference>
<evidence type="ECO:0000313" key="9">
    <source>
        <dbReference type="Proteomes" id="UP000824169"/>
    </source>
</evidence>
<keyword evidence="8" id="KW-0808">Transferase</keyword>
<evidence type="ECO:0000313" key="8">
    <source>
        <dbReference type="EMBL" id="HIV25474.1"/>
    </source>
</evidence>
<gene>
    <name evidence="8" type="ORF">IAB71_06775</name>
</gene>
<dbReference type="InterPro" id="IPR035985">
    <property type="entry name" value="Ubiquitin-activating_enz"/>
</dbReference>
<organism evidence="8 9">
    <name type="scientific">Candidatus Scatomonas pullistercoris</name>
    <dbReference type="NCBI Taxonomy" id="2840920"/>
    <lineage>
        <taxon>Bacteria</taxon>
        <taxon>Bacillati</taxon>
        <taxon>Bacillota</taxon>
        <taxon>Clostridia</taxon>
        <taxon>Lachnospirales</taxon>
        <taxon>Lachnospiraceae</taxon>
        <taxon>Lachnospiraceae incertae sedis</taxon>
        <taxon>Candidatus Scatomonas</taxon>
    </lineage>
</organism>
<dbReference type="SUPFAM" id="SSF102712">
    <property type="entry name" value="JAB1/MPN domain"/>
    <property type="match status" value="1"/>
</dbReference>
<dbReference type="Pfam" id="PF14457">
    <property type="entry name" value="Prok-E2_A"/>
    <property type="match status" value="1"/>
</dbReference>
<keyword evidence="1" id="KW-0645">Protease</keyword>
<dbReference type="Proteomes" id="UP000824169">
    <property type="component" value="Unassembled WGS sequence"/>
</dbReference>
<evidence type="ECO:0000259" key="6">
    <source>
        <dbReference type="Pfam" id="PF00899"/>
    </source>
</evidence>
<dbReference type="InterPro" id="IPR000594">
    <property type="entry name" value="ThiF_NAD_FAD-bd"/>
</dbReference>
<keyword evidence="2" id="KW-0479">Metal-binding</keyword>
<dbReference type="Pfam" id="PF00899">
    <property type="entry name" value="ThiF"/>
    <property type="match status" value="1"/>
</dbReference>
<evidence type="ECO:0000256" key="3">
    <source>
        <dbReference type="ARBA" id="ARBA00022801"/>
    </source>
</evidence>
<feature type="domain" description="THIF-type NAD/FAD binding fold" evidence="6">
    <location>
        <begin position="337"/>
        <end position="422"/>
    </location>
</feature>
<dbReference type="GO" id="GO:0046872">
    <property type="term" value="F:metal ion binding"/>
    <property type="evidence" value="ECO:0007669"/>
    <property type="project" value="UniProtKB-KW"/>
</dbReference>
<feature type="domain" description="JAB" evidence="7">
    <location>
        <begin position="603"/>
        <end position="701"/>
    </location>
</feature>
<dbReference type="GO" id="GO:0008237">
    <property type="term" value="F:metallopeptidase activity"/>
    <property type="evidence" value="ECO:0007669"/>
    <property type="project" value="UniProtKB-KW"/>
</dbReference>
<evidence type="ECO:0000256" key="5">
    <source>
        <dbReference type="ARBA" id="ARBA00023049"/>
    </source>
</evidence>
<keyword evidence="8" id="KW-0548">Nucleotidyltransferase</keyword>
<dbReference type="AlphaFoldDB" id="A0A9D1P4B5"/>
<dbReference type="SUPFAM" id="SSF69572">
    <property type="entry name" value="Activating enzymes of the ubiquitin-like proteins"/>
    <property type="match status" value="1"/>
</dbReference>
<dbReference type="InterPro" id="IPR032865">
    <property type="entry name" value="Prok-E2_A"/>
</dbReference>